<comment type="caution">
    <text evidence="3">The sequence shown here is derived from an EMBL/GenBank/DDBJ whole genome shotgun (WGS) entry which is preliminary data.</text>
</comment>
<dbReference type="GO" id="GO:0008758">
    <property type="term" value="F:UDP-2,3-diacylglucosamine hydrolase activity"/>
    <property type="evidence" value="ECO:0007669"/>
    <property type="project" value="TreeGrafter"/>
</dbReference>
<keyword evidence="1" id="KW-0472">Membrane</keyword>
<dbReference type="RefSeq" id="WP_123048160.1">
    <property type="nucleotide sequence ID" value="NZ_PTJO01000004.1"/>
</dbReference>
<dbReference type="OrthoDB" id="9780884at2"/>
<gene>
    <name evidence="3" type="ORF">C5L39_07015</name>
</gene>
<proteinExistence type="predicted"/>
<dbReference type="Pfam" id="PF00149">
    <property type="entry name" value="Metallophos"/>
    <property type="match status" value="1"/>
</dbReference>
<name>A0A3M8K8D5_9CORY</name>
<evidence type="ECO:0000259" key="2">
    <source>
        <dbReference type="Pfam" id="PF00149"/>
    </source>
</evidence>
<dbReference type="InterPro" id="IPR051158">
    <property type="entry name" value="Metallophosphoesterase_sf"/>
</dbReference>
<evidence type="ECO:0000256" key="1">
    <source>
        <dbReference type="SAM" id="Phobius"/>
    </source>
</evidence>
<keyword evidence="4" id="KW-1185">Reference proteome</keyword>
<dbReference type="Gene3D" id="3.60.21.10">
    <property type="match status" value="1"/>
</dbReference>
<dbReference type="InterPro" id="IPR004843">
    <property type="entry name" value="Calcineurin-like_PHP"/>
</dbReference>
<protein>
    <submittedName>
        <fullName evidence="3">Metallophosphoesterase</fullName>
    </submittedName>
</protein>
<dbReference type="GO" id="GO:0016020">
    <property type="term" value="C:membrane"/>
    <property type="evidence" value="ECO:0007669"/>
    <property type="project" value="GOC"/>
</dbReference>
<dbReference type="Proteomes" id="UP000266975">
    <property type="component" value="Unassembled WGS sequence"/>
</dbReference>
<feature type="domain" description="Calcineurin-like phosphoesterase" evidence="2">
    <location>
        <begin position="60"/>
        <end position="243"/>
    </location>
</feature>
<dbReference type="SUPFAM" id="SSF56300">
    <property type="entry name" value="Metallo-dependent phosphatases"/>
    <property type="match status" value="1"/>
</dbReference>
<dbReference type="GO" id="GO:0009245">
    <property type="term" value="P:lipid A biosynthetic process"/>
    <property type="evidence" value="ECO:0007669"/>
    <property type="project" value="TreeGrafter"/>
</dbReference>
<feature type="transmembrane region" description="Helical" evidence="1">
    <location>
        <begin position="12"/>
        <end position="32"/>
    </location>
</feature>
<keyword evidence="1" id="KW-1133">Transmembrane helix</keyword>
<evidence type="ECO:0000313" key="3">
    <source>
        <dbReference type="EMBL" id="RNE49025.1"/>
    </source>
</evidence>
<dbReference type="PANTHER" id="PTHR31302:SF20">
    <property type="entry name" value="CONSERVED PROTEIN"/>
    <property type="match status" value="1"/>
</dbReference>
<dbReference type="AlphaFoldDB" id="A0A3M8K8D5"/>
<reference evidence="3 4" key="1">
    <citation type="submission" date="2018-02" db="EMBL/GenBank/DDBJ databases">
        <title>Corynebacterium alimpuense sp. nov., a marine obligate actinomycete isolated from sediments of Valparaiso bay, Chile.</title>
        <authorList>
            <person name="Claverias F."/>
            <person name="Gonzales-Siles L."/>
            <person name="Salva-Serra F."/>
            <person name="Inganaes E."/>
            <person name="Molin K."/>
            <person name="Cumsille A."/>
            <person name="Undabarrena A."/>
            <person name="Couve E."/>
            <person name="Moore E.R.B."/>
            <person name="Gomila M."/>
            <person name="Camara B."/>
        </authorList>
    </citation>
    <scope>NUCLEOTIDE SEQUENCE [LARGE SCALE GENOMIC DNA]</scope>
    <source>
        <strain evidence="3 4">CCUG 69366</strain>
    </source>
</reference>
<dbReference type="EMBL" id="PTJO01000004">
    <property type="protein sequence ID" value="RNE49025.1"/>
    <property type="molecule type" value="Genomic_DNA"/>
</dbReference>
<sequence length="308" mass="33599">MKLTPKVTKRLLNIASAIGAAGIAGAGIAAWGHAELRKFELKQVSLPLLAPGTLRGRDEFTILHISDLHMIPGQDTKIAWVSALDALNPDLVVNTGDNLSDAHAVPDVLRALGPLLNRPGMFIFGTNDYWAPRLANPFSYLFKRRNTPSYVDLPWRDMRAAFIERGWQDATHRRLEFQVGPVRIAAAGVDDPHHDLDDYQQIAGAPNVDADLSLALLHAPEPRVLAQFAEDGYQLSLSGHTHGGQLCLPGSTAIVTNCGIDRARVQGLHTFGGMLMHVSNGLGTSKFVPFRLFCRPSATLLRISERPD</sequence>
<dbReference type="PANTHER" id="PTHR31302">
    <property type="entry name" value="TRANSMEMBRANE PROTEIN WITH METALLOPHOSPHOESTERASE DOMAIN-RELATED"/>
    <property type="match status" value="1"/>
</dbReference>
<organism evidence="3 4">
    <name type="scientific">Corynebacterium alimapuense</name>
    <dbReference type="NCBI Taxonomy" id="1576874"/>
    <lineage>
        <taxon>Bacteria</taxon>
        <taxon>Bacillati</taxon>
        <taxon>Actinomycetota</taxon>
        <taxon>Actinomycetes</taxon>
        <taxon>Mycobacteriales</taxon>
        <taxon>Corynebacteriaceae</taxon>
        <taxon>Corynebacterium</taxon>
    </lineage>
</organism>
<keyword evidence="1" id="KW-0812">Transmembrane</keyword>
<evidence type="ECO:0000313" key="4">
    <source>
        <dbReference type="Proteomes" id="UP000266975"/>
    </source>
</evidence>
<accession>A0A3M8K8D5</accession>
<dbReference type="InterPro" id="IPR029052">
    <property type="entry name" value="Metallo-depent_PP-like"/>
</dbReference>